<comment type="caution">
    <text evidence="1">The sequence shown here is derived from an EMBL/GenBank/DDBJ whole genome shotgun (WGS) entry which is preliminary data.</text>
</comment>
<gene>
    <name evidence="1" type="primary">AVEN_128177_1</name>
    <name evidence="1" type="ORF">NPIL_427821</name>
</gene>
<dbReference type="InterPro" id="IPR042407">
    <property type="entry name" value="NCBP2-AS2"/>
</dbReference>
<evidence type="ECO:0000313" key="2">
    <source>
        <dbReference type="Proteomes" id="UP000887013"/>
    </source>
</evidence>
<reference evidence="1" key="1">
    <citation type="submission" date="2020-08" db="EMBL/GenBank/DDBJ databases">
        <title>Multicomponent nature underlies the extraordinary mechanical properties of spider dragline silk.</title>
        <authorList>
            <person name="Kono N."/>
            <person name="Nakamura H."/>
            <person name="Mori M."/>
            <person name="Yoshida Y."/>
            <person name="Ohtoshi R."/>
            <person name="Malay A.D."/>
            <person name="Moran D.A.P."/>
            <person name="Tomita M."/>
            <person name="Numata K."/>
            <person name="Arakawa K."/>
        </authorList>
    </citation>
    <scope>NUCLEOTIDE SEQUENCE</scope>
</reference>
<dbReference type="PANTHER" id="PTHR41161">
    <property type="entry name" value="PROTEIN NCBP2AS2"/>
    <property type="match status" value="1"/>
</dbReference>
<dbReference type="AlphaFoldDB" id="A0A8X6P8D6"/>
<organism evidence="1 2">
    <name type="scientific">Nephila pilipes</name>
    <name type="common">Giant wood spider</name>
    <name type="synonym">Nephila maculata</name>
    <dbReference type="NCBI Taxonomy" id="299642"/>
    <lineage>
        <taxon>Eukaryota</taxon>
        <taxon>Metazoa</taxon>
        <taxon>Ecdysozoa</taxon>
        <taxon>Arthropoda</taxon>
        <taxon>Chelicerata</taxon>
        <taxon>Arachnida</taxon>
        <taxon>Araneae</taxon>
        <taxon>Araneomorphae</taxon>
        <taxon>Entelegynae</taxon>
        <taxon>Araneoidea</taxon>
        <taxon>Nephilidae</taxon>
        <taxon>Nephila</taxon>
    </lineage>
</organism>
<protein>
    <submittedName>
        <fullName evidence="1">Uncharacterized protein</fullName>
    </submittedName>
</protein>
<dbReference type="Proteomes" id="UP000887013">
    <property type="component" value="Unassembled WGS sequence"/>
</dbReference>
<proteinExistence type="predicted"/>
<dbReference type="OrthoDB" id="5950777at2759"/>
<accession>A0A8X6P8D6</accession>
<dbReference type="EMBL" id="BMAW01113437">
    <property type="protein sequence ID" value="GFT57159.1"/>
    <property type="molecule type" value="Genomic_DNA"/>
</dbReference>
<evidence type="ECO:0000313" key="1">
    <source>
        <dbReference type="EMBL" id="GFT57159.1"/>
    </source>
</evidence>
<name>A0A8X6P8D6_NEPPI</name>
<sequence>MVWRFLIRYLANNERLIQMLADSYPMRKVARFAAGLIIRSKIYQERALESLKKAKDSSNINFKPGESDRFTQFMQDKVEKLKKILEEQKRQR</sequence>
<dbReference type="PANTHER" id="PTHR41161:SF1">
    <property type="entry name" value="PROTEIN NCBP2AS2"/>
    <property type="match status" value="1"/>
</dbReference>
<keyword evidence="2" id="KW-1185">Reference proteome</keyword>